<gene>
    <name evidence="1" type="ORF">B0H15DRAFT_957611</name>
</gene>
<dbReference type="EMBL" id="JARJCN010000127">
    <property type="protein sequence ID" value="KAJ7071707.1"/>
    <property type="molecule type" value="Genomic_DNA"/>
</dbReference>
<sequence>MCSSHLRLPPVPANLSDALLLRYYIVHGASHPIQGAGWERFWRTAAYEPPVHPVAVDGIAVHDGAPISEAHRFWLTDAAFAEYQAEYREREARAELRRRALKVFSVALANRQHLNFLESPTPPPLVPPDCPPSPTAPRLELAAPACTFLIKTRKTRDPLDLLADALQETRDQEYSGLYVPTARCSLRLLPRRAPNEPIYYRPAYD</sequence>
<reference evidence="1" key="1">
    <citation type="submission" date="2023-03" db="EMBL/GenBank/DDBJ databases">
        <title>Massive genome expansion in bonnet fungi (Mycena s.s.) driven by repeated elements and novel gene families across ecological guilds.</title>
        <authorList>
            <consortium name="Lawrence Berkeley National Laboratory"/>
            <person name="Harder C.B."/>
            <person name="Miyauchi S."/>
            <person name="Viragh M."/>
            <person name="Kuo A."/>
            <person name="Thoen E."/>
            <person name="Andreopoulos B."/>
            <person name="Lu D."/>
            <person name="Skrede I."/>
            <person name="Drula E."/>
            <person name="Henrissat B."/>
            <person name="Morin E."/>
            <person name="Kohler A."/>
            <person name="Barry K."/>
            <person name="LaButti K."/>
            <person name="Morin E."/>
            <person name="Salamov A."/>
            <person name="Lipzen A."/>
            <person name="Mereny Z."/>
            <person name="Hegedus B."/>
            <person name="Baldrian P."/>
            <person name="Stursova M."/>
            <person name="Weitz H."/>
            <person name="Taylor A."/>
            <person name="Grigoriev I.V."/>
            <person name="Nagy L.G."/>
            <person name="Martin F."/>
            <person name="Kauserud H."/>
        </authorList>
    </citation>
    <scope>NUCLEOTIDE SEQUENCE</scope>
    <source>
        <strain evidence="1">CBHHK173m</strain>
    </source>
</reference>
<protein>
    <submittedName>
        <fullName evidence="1">Uncharacterized protein</fullName>
    </submittedName>
</protein>
<keyword evidence="2" id="KW-1185">Reference proteome</keyword>
<evidence type="ECO:0000313" key="2">
    <source>
        <dbReference type="Proteomes" id="UP001222325"/>
    </source>
</evidence>
<comment type="caution">
    <text evidence="1">The sequence shown here is derived from an EMBL/GenBank/DDBJ whole genome shotgun (WGS) entry which is preliminary data.</text>
</comment>
<evidence type="ECO:0000313" key="1">
    <source>
        <dbReference type="EMBL" id="KAJ7071707.1"/>
    </source>
</evidence>
<dbReference type="Proteomes" id="UP001222325">
    <property type="component" value="Unassembled WGS sequence"/>
</dbReference>
<proteinExistence type="predicted"/>
<dbReference type="AlphaFoldDB" id="A0AAD6XGI1"/>
<name>A0AAD6XGI1_9AGAR</name>
<organism evidence="1 2">
    <name type="scientific">Mycena belliarum</name>
    <dbReference type="NCBI Taxonomy" id="1033014"/>
    <lineage>
        <taxon>Eukaryota</taxon>
        <taxon>Fungi</taxon>
        <taxon>Dikarya</taxon>
        <taxon>Basidiomycota</taxon>
        <taxon>Agaricomycotina</taxon>
        <taxon>Agaricomycetes</taxon>
        <taxon>Agaricomycetidae</taxon>
        <taxon>Agaricales</taxon>
        <taxon>Marasmiineae</taxon>
        <taxon>Mycenaceae</taxon>
        <taxon>Mycena</taxon>
    </lineage>
</organism>
<accession>A0AAD6XGI1</accession>